<dbReference type="PATRIC" id="fig|1393034.3.peg.1093"/>
<evidence type="ECO:0000313" key="1">
    <source>
        <dbReference type="EMBL" id="KXB33894.1"/>
    </source>
</evidence>
<dbReference type="AlphaFoldDB" id="A0A133XSH3"/>
<comment type="caution">
    <text evidence="1">The sequence shown here is derived from an EMBL/GenBank/DDBJ whole genome shotgun (WGS) entry which is preliminary data.</text>
</comment>
<evidence type="ECO:0000313" key="2">
    <source>
        <dbReference type="Proteomes" id="UP000070675"/>
    </source>
</evidence>
<dbReference type="Proteomes" id="UP000070675">
    <property type="component" value="Unassembled WGS sequence"/>
</dbReference>
<name>A0A133XSH3_9ACTN</name>
<protein>
    <submittedName>
        <fullName evidence="1">Uncharacterized protein</fullName>
    </submittedName>
</protein>
<reference evidence="2" key="1">
    <citation type="submission" date="2016-01" db="EMBL/GenBank/DDBJ databases">
        <authorList>
            <person name="Mitreva M."/>
            <person name="Pepin K.H."/>
            <person name="Mihindukulasuriya K.A."/>
            <person name="Fulton R."/>
            <person name="Fronick C."/>
            <person name="O'Laughlin M."/>
            <person name="Miner T."/>
            <person name="Herter B."/>
            <person name="Rosa B.A."/>
            <person name="Cordes M."/>
            <person name="Tomlinson C."/>
            <person name="Wollam A."/>
            <person name="Palsikar V.B."/>
            <person name="Mardis E.R."/>
            <person name="Wilson R.K."/>
        </authorList>
    </citation>
    <scope>NUCLEOTIDE SEQUENCE [LARGE SCALE GENOMIC DNA]</scope>
    <source>
        <strain evidence="2">DNF00019</strain>
    </source>
</reference>
<keyword evidence="2" id="KW-1185">Reference proteome</keyword>
<organism evidence="1 2">
    <name type="scientific">Atopobium deltae</name>
    <dbReference type="NCBI Taxonomy" id="1393034"/>
    <lineage>
        <taxon>Bacteria</taxon>
        <taxon>Bacillati</taxon>
        <taxon>Actinomycetota</taxon>
        <taxon>Coriobacteriia</taxon>
        <taxon>Coriobacteriales</taxon>
        <taxon>Atopobiaceae</taxon>
        <taxon>Atopobium</taxon>
    </lineage>
</organism>
<gene>
    <name evidence="1" type="ORF">HMPREF3192_01124</name>
</gene>
<accession>A0A133XSH3</accession>
<sequence length="92" mass="10587">MIPSINRFIYEAQEINEIANEKTIEEWCDDLGKDVIPSEWTGDQKPSYTMPTPTSHLETLSVKVPQVLKVKIASEARKKGCYYVSVRQRNSR</sequence>
<proteinExistence type="predicted"/>
<dbReference type="EMBL" id="LSCR01000029">
    <property type="protein sequence ID" value="KXB33894.1"/>
    <property type="molecule type" value="Genomic_DNA"/>
</dbReference>